<dbReference type="PANTHER" id="PTHR43283:SF7">
    <property type="entry name" value="BETA-LACTAMASE-RELATED DOMAIN-CONTAINING PROTEIN"/>
    <property type="match status" value="1"/>
</dbReference>
<dbReference type="PANTHER" id="PTHR43283">
    <property type="entry name" value="BETA-LACTAMASE-RELATED"/>
    <property type="match status" value="1"/>
</dbReference>
<evidence type="ECO:0000256" key="2">
    <source>
        <dbReference type="SAM" id="SignalP"/>
    </source>
</evidence>
<dbReference type="SUPFAM" id="SSF56601">
    <property type="entry name" value="beta-lactamase/transpeptidase-like"/>
    <property type="match status" value="1"/>
</dbReference>
<feature type="region of interest" description="Disordered" evidence="1">
    <location>
        <begin position="29"/>
        <end position="62"/>
    </location>
</feature>
<name>A0A936NCK6_9ACTN</name>
<sequence length="389" mass="41230">MTSCRFASPRYAVLWGSFLVAVIAACSSPETGERPVPSTTRNDTEETKNTASAVPGSEWETISPSEAGLNEEALDQIAEGAEATGSYCLSVVRDGKMAYQRTFGDYTASTPQEAYSVTKSFTSTLVGMAAEDGDLDVGQAASDFLPEWQGTDSADVTIRNLIQNDSGRFWSLKSDYLDMMRATDLTQFALDLDQAEPPGTVWRYNNAAIQTLPAVMFQATGQSMGDFGAGRLLKPLGMAHSSFTADQAGNTLAFMGLQSTCDDLARFGLLFDRGGVWGDDRLVSADWVQAATTPGELNPAYGYLWWLQTDGAFTGGEGKQLTGHYPDAPPDTFAAEGLGGQVVVVVPSEDLVITRMAAVAAPNPAGDPFAESLPADVVAAINDAESSNG</sequence>
<feature type="domain" description="Beta-lactamase-related" evidence="3">
    <location>
        <begin position="84"/>
        <end position="364"/>
    </location>
</feature>
<feature type="chain" id="PRO_5037849751" evidence="2">
    <location>
        <begin position="25"/>
        <end position="389"/>
    </location>
</feature>
<evidence type="ECO:0000313" key="4">
    <source>
        <dbReference type="EMBL" id="MBK9297211.1"/>
    </source>
</evidence>
<dbReference type="PROSITE" id="PS51257">
    <property type="entry name" value="PROKAR_LIPOPROTEIN"/>
    <property type="match status" value="1"/>
</dbReference>
<keyword evidence="4" id="KW-0378">Hydrolase</keyword>
<dbReference type="Pfam" id="PF00144">
    <property type="entry name" value="Beta-lactamase"/>
    <property type="match status" value="1"/>
</dbReference>
<dbReference type="GO" id="GO:0016787">
    <property type="term" value="F:hydrolase activity"/>
    <property type="evidence" value="ECO:0007669"/>
    <property type="project" value="UniProtKB-KW"/>
</dbReference>
<gene>
    <name evidence="4" type="ORF">IPN02_10365</name>
</gene>
<feature type="signal peptide" evidence="2">
    <location>
        <begin position="1"/>
        <end position="24"/>
    </location>
</feature>
<organism evidence="4 5">
    <name type="scientific">Candidatus Neomicrothrix subdominans</name>
    <dbReference type="NCBI Taxonomy" id="2954438"/>
    <lineage>
        <taxon>Bacteria</taxon>
        <taxon>Bacillati</taxon>
        <taxon>Actinomycetota</taxon>
        <taxon>Acidimicrobiia</taxon>
        <taxon>Acidimicrobiales</taxon>
        <taxon>Microthrixaceae</taxon>
        <taxon>Candidatus Neomicrothrix</taxon>
    </lineage>
</organism>
<dbReference type="AlphaFoldDB" id="A0A936NCK6"/>
<reference evidence="4 5" key="1">
    <citation type="submission" date="2020-10" db="EMBL/GenBank/DDBJ databases">
        <title>Connecting structure to function with the recovery of over 1000 high-quality activated sludge metagenome-assembled genomes encoding full-length rRNA genes using long-read sequencing.</title>
        <authorList>
            <person name="Singleton C.M."/>
            <person name="Petriglieri F."/>
            <person name="Kristensen J.M."/>
            <person name="Kirkegaard R.H."/>
            <person name="Michaelsen T.Y."/>
            <person name="Andersen M.H."/>
            <person name="Karst S.M."/>
            <person name="Dueholm M.S."/>
            <person name="Nielsen P.H."/>
            <person name="Albertsen M."/>
        </authorList>
    </citation>
    <scope>NUCLEOTIDE SEQUENCE [LARGE SCALE GENOMIC DNA]</scope>
    <source>
        <strain evidence="4">Lyne_18-Q3-R50-59_MAXAC.006</strain>
    </source>
</reference>
<dbReference type="Proteomes" id="UP000727993">
    <property type="component" value="Unassembled WGS sequence"/>
</dbReference>
<protein>
    <submittedName>
        <fullName evidence="4">Serine hydrolase</fullName>
    </submittedName>
</protein>
<dbReference type="EMBL" id="JADJZA010000007">
    <property type="protein sequence ID" value="MBK9297211.1"/>
    <property type="molecule type" value="Genomic_DNA"/>
</dbReference>
<accession>A0A936NCK6</accession>
<dbReference type="Gene3D" id="3.40.710.10">
    <property type="entry name" value="DD-peptidase/beta-lactamase superfamily"/>
    <property type="match status" value="1"/>
</dbReference>
<comment type="caution">
    <text evidence="4">The sequence shown here is derived from an EMBL/GenBank/DDBJ whole genome shotgun (WGS) entry which is preliminary data.</text>
</comment>
<dbReference type="InterPro" id="IPR012338">
    <property type="entry name" value="Beta-lactam/transpept-like"/>
</dbReference>
<proteinExistence type="predicted"/>
<evidence type="ECO:0000313" key="5">
    <source>
        <dbReference type="Proteomes" id="UP000727993"/>
    </source>
</evidence>
<evidence type="ECO:0000256" key="1">
    <source>
        <dbReference type="SAM" id="MobiDB-lite"/>
    </source>
</evidence>
<dbReference type="InterPro" id="IPR050789">
    <property type="entry name" value="Diverse_Enzym_Activities"/>
</dbReference>
<keyword evidence="2" id="KW-0732">Signal</keyword>
<evidence type="ECO:0000259" key="3">
    <source>
        <dbReference type="Pfam" id="PF00144"/>
    </source>
</evidence>
<dbReference type="InterPro" id="IPR001466">
    <property type="entry name" value="Beta-lactam-related"/>
</dbReference>